<feature type="compositionally biased region" description="Low complexity" evidence="2">
    <location>
        <begin position="1047"/>
        <end position="1056"/>
    </location>
</feature>
<dbReference type="FunCoup" id="A0A067PJZ0">
    <property type="interactions" value="44"/>
</dbReference>
<dbReference type="InterPro" id="IPR005613">
    <property type="entry name" value="AIP3_C"/>
</dbReference>
<feature type="region of interest" description="Disordered" evidence="2">
    <location>
        <begin position="934"/>
        <end position="962"/>
    </location>
</feature>
<feature type="compositionally biased region" description="Low complexity" evidence="2">
    <location>
        <begin position="275"/>
        <end position="287"/>
    </location>
</feature>
<feature type="compositionally biased region" description="Polar residues" evidence="2">
    <location>
        <begin position="680"/>
        <end position="689"/>
    </location>
</feature>
<feature type="compositionally biased region" description="Polar residues" evidence="2">
    <location>
        <begin position="264"/>
        <end position="274"/>
    </location>
</feature>
<dbReference type="InterPro" id="IPR051825">
    <property type="entry name" value="SRCIN1"/>
</dbReference>
<feature type="domain" description="Actin interacting protein 3 C-terminal" evidence="3">
    <location>
        <begin position="563"/>
        <end position="1033"/>
    </location>
</feature>
<dbReference type="InterPro" id="IPR056279">
    <property type="entry name" value="Aip3p_Bud6_N"/>
</dbReference>
<evidence type="ECO:0000313" key="4">
    <source>
        <dbReference type="EMBL" id="KDQ50771.1"/>
    </source>
</evidence>
<dbReference type="OrthoDB" id="783096at2759"/>
<feature type="compositionally biased region" description="Pro residues" evidence="2">
    <location>
        <begin position="377"/>
        <end position="386"/>
    </location>
</feature>
<gene>
    <name evidence="4" type="ORF">JAAARDRAFT_164568</name>
</gene>
<keyword evidence="5" id="KW-1185">Reference proteome</keyword>
<dbReference type="GO" id="GO:0005737">
    <property type="term" value="C:cytoplasm"/>
    <property type="evidence" value="ECO:0007669"/>
    <property type="project" value="TreeGrafter"/>
</dbReference>
<feature type="region of interest" description="Disordered" evidence="2">
    <location>
        <begin position="1"/>
        <end position="49"/>
    </location>
</feature>
<dbReference type="AlphaFoldDB" id="A0A067PJZ0"/>
<name>A0A067PJZ0_9AGAM</name>
<protein>
    <recommendedName>
        <fullName evidence="3">Actin interacting protein 3 C-terminal domain-containing protein</fullName>
    </recommendedName>
</protein>
<accession>A0A067PJZ0</accession>
<sequence>MSTVSTASSSSTAPPPYPGHASRRDNQSVSSNHSASRSERGSRGRGNPAVESTVTKLLVSIKALLESLTMWSQGKMTETEVSDVYVRLGNDFNAAVSAFAVFGISMDSDMMNVPEQLREVLETCLAEDATPANLNKFLPQVRGIITSLLTGLRAKQSLYRKMASEHRPKSTDSSATGHERTDSRSSRSDRMSERMSARDGLNGSRRVPPMREGDGQVGSEGPSRSSATLSRRREPSTRVASTSGESDDRFVGGFVHPTTIPDPHSSSAHSQPDRTSSISTNTIQSQSRRQPSLPANGYFPAPSPPVPEEPDQSSKPPDAIPERVGSPPLPAGGTQAPQGMKRYSLVDKPMTPPPPPPAVIIEDVTPSNSEDHFPDSQTPPPPPRLDSPPLETTTPAVASSLAALKKSDTLERRASKRFSQFNISRMTGSISRDRSLLGGGGTSGGQGGNRKSFAAASSNLTPGDLAVLTEEGEEGEVEEVVKVKRTGSTGSRRQRVGPRGPSPLVEEEYEHPPPMPRLPSVVAPPEPPGRQALHPPNDMDKPVPTTAPSATPSELPPSTFTVFLQLGREVKKVTIEPGISFSSLRVLFVDKFSYNPGQDDFPAIYIRDPASGVQYELEDTDEVKDKCLLSLNIEPLDQIKQHIDAQISTLSQDIKDLRTIVSSNRRSSLPPPMIMGQPLGESTPTRPTDRQFQTVARRLSRIVTDDNHHHQPPPPPSQFNQMQPIMTQMTGQSLQPQMTGGSVLSEYTGRVVNDLKTQFDEVQNLRRDLGIMRQLYTEFIKQTKESLGTLRTQTQNVRQLATANVGGARQYIDDGKAKLDVRSQNVLTKMEELQDLVEGMKDDVIKRHITPKPQVLKGIKSDIDTVTAELNSLKEHIKTVKPMWKKTWAEELQNIVEEQQFLNHQEEFLGDLLEDHKAVLEVYGHVEKVISLRGSGSGGQARRLRSGGANFRPPPPEEGHNGLTSVMLEIRNAAVDPERRMKAIEANQKNREKTQAQRGDEFEAELSGFVAGKKLKMTGGAEEAERVRKKRDELALKAMFTGGSATGALPMASPSGSAPPTPSTAYMTGTEADDES</sequence>
<dbReference type="Proteomes" id="UP000027265">
    <property type="component" value="Unassembled WGS sequence"/>
</dbReference>
<feature type="compositionally biased region" description="Low complexity" evidence="2">
    <location>
        <begin position="542"/>
        <end position="554"/>
    </location>
</feature>
<dbReference type="GO" id="GO:0030010">
    <property type="term" value="P:establishment of cell polarity"/>
    <property type="evidence" value="ECO:0007669"/>
    <property type="project" value="TreeGrafter"/>
</dbReference>
<dbReference type="HOGENOM" id="CLU_005287_0_0_1"/>
<proteinExistence type="predicted"/>
<feature type="region of interest" description="Disordered" evidence="2">
    <location>
        <begin position="665"/>
        <end position="689"/>
    </location>
</feature>
<dbReference type="InParanoid" id="A0A067PJZ0"/>
<feature type="region of interest" description="Disordered" evidence="2">
    <location>
        <begin position="160"/>
        <end position="404"/>
    </location>
</feature>
<feature type="compositionally biased region" description="Gly residues" evidence="2">
    <location>
        <begin position="437"/>
        <end position="448"/>
    </location>
</feature>
<dbReference type="PANTHER" id="PTHR22741:SF10">
    <property type="entry name" value="COILED-COIL DOMAIN-CONTAINING PROTEIN CG32809"/>
    <property type="match status" value="1"/>
</dbReference>
<evidence type="ECO:0000256" key="1">
    <source>
        <dbReference type="ARBA" id="ARBA00023054"/>
    </source>
</evidence>
<reference evidence="5" key="1">
    <citation type="journal article" date="2014" name="Proc. Natl. Acad. Sci. U.S.A.">
        <title>Extensive sampling of basidiomycete genomes demonstrates inadequacy of the white-rot/brown-rot paradigm for wood decay fungi.</title>
        <authorList>
            <person name="Riley R."/>
            <person name="Salamov A.A."/>
            <person name="Brown D.W."/>
            <person name="Nagy L.G."/>
            <person name="Floudas D."/>
            <person name="Held B.W."/>
            <person name="Levasseur A."/>
            <person name="Lombard V."/>
            <person name="Morin E."/>
            <person name="Otillar R."/>
            <person name="Lindquist E.A."/>
            <person name="Sun H."/>
            <person name="LaButti K.M."/>
            <person name="Schmutz J."/>
            <person name="Jabbour D."/>
            <person name="Luo H."/>
            <person name="Baker S.E."/>
            <person name="Pisabarro A.G."/>
            <person name="Walton J.D."/>
            <person name="Blanchette R.A."/>
            <person name="Henrissat B."/>
            <person name="Martin F."/>
            <person name="Cullen D."/>
            <person name="Hibbett D.S."/>
            <person name="Grigoriev I.V."/>
        </authorList>
    </citation>
    <scope>NUCLEOTIDE SEQUENCE [LARGE SCALE GENOMIC DNA]</scope>
    <source>
        <strain evidence="5">MUCL 33604</strain>
    </source>
</reference>
<evidence type="ECO:0000259" key="3">
    <source>
        <dbReference type="SMART" id="SM00806"/>
    </source>
</evidence>
<feature type="compositionally biased region" description="Pro residues" evidence="2">
    <location>
        <begin position="512"/>
        <end position="528"/>
    </location>
</feature>
<dbReference type="Pfam" id="PF03915">
    <property type="entry name" value="AIP3"/>
    <property type="match status" value="1"/>
</dbReference>
<dbReference type="PANTHER" id="PTHR22741">
    <property type="entry name" value="P140CAP/SNIP-RELATED"/>
    <property type="match status" value="1"/>
</dbReference>
<dbReference type="InterPro" id="IPR022782">
    <property type="entry name" value="AIP3-like_C"/>
</dbReference>
<dbReference type="GO" id="GO:0005519">
    <property type="term" value="F:cytoskeletal regulatory protein binding"/>
    <property type="evidence" value="ECO:0007669"/>
    <property type="project" value="InterPro"/>
</dbReference>
<dbReference type="Gene3D" id="1.20.58.1540">
    <property type="entry name" value="Actin interacting protein 3, C-terminal domain"/>
    <property type="match status" value="1"/>
</dbReference>
<dbReference type="EMBL" id="KL197756">
    <property type="protein sequence ID" value="KDQ50771.1"/>
    <property type="molecule type" value="Genomic_DNA"/>
</dbReference>
<feature type="compositionally biased region" description="Low complexity" evidence="2">
    <location>
        <begin position="1"/>
        <end position="12"/>
    </location>
</feature>
<dbReference type="STRING" id="933084.A0A067PJZ0"/>
<dbReference type="GO" id="GO:0051286">
    <property type="term" value="C:cell tip"/>
    <property type="evidence" value="ECO:0007669"/>
    <property type="project" value="TreeGrafter"/>
</dbReference>
<feature type="region of interest" description="Disordered" evidence="2">
    <location>
        <begin position="1043"/>
        <end position="1076"/>
    </location>
</feature>
<evidence type="ECO:0000313" key="5">
    <source>
        <dbReference type="Proteomes" id="UP000027265"/>
    </source>
</evidence>
<organism evidence="4 5">
    <name type="scientific">Jaapia argillacea MUCL 33604</name>
    <dbReference type="NCBI Taxonomy" id="933084"/>
    <lineage>
        <taxon>Eukaryota</taxon>
        <taxon>Fungi</taxon>
        <taxon>Dikarya</taxon>
        <taxon>Basidiomycota</taxon>
        <taxon>Agaricomycotina</taxon>
        <taxon>Agaricomycetes</taxon>
        <taxon>Agaricomycetidae</taxon>
        <taxon>Jaapiales</taxon>
        <taxon>Jaapiaceae</taxon>
        <taxon>Jaapia</taxon>
    </lineage>
</organism>
<feature type="region of interest" description="Disordered" evidence="2">
    <location>
        <begin position="427"/>
        <end position="554"/>
    </location>
</feature>
<feature type="compositionally biased region" description="Basic and acidic residues" evidence="2">
    <location>
        <begin position="177"/>
        <end position="197"/>
    </location>
</feature>
<dbReference type="Pfam" id="PF23153">
    <property type="entry name" value="Aip3p_Bud6_N"/>
    <property type="match status" value="1"/>
</dbReference>
<keyword evidence="1" id="KW-0175">Coiled coil</keyword>
<dbReference type="SMART" id="SM00806">
    <property type="entry name" value="AIP3"/>
    <property type="match status" value="1"/>
</dbReference>
<evidence type="ECO:0000256" key="2">
    <source>
        <dbReference type="SAM" id="MobiDB-lite"/>
    </source>
</evidence>